<dbReference type="EMBL" id="JAAKYA010000010">
    <property type="protein sequence ID" value="NGO38101.1"/>
    <property type="molecule type" value="Genomic_DNA"/>
</dbReference>
<evidence type="ECO:0000256" key="1">
    <source>
        <dbReference type="ARBA" id="ARBA00023002"/>
    </source>
</evidence>
<dbReference type="InterPro" id="IPR002569">
    <property type="entry name" value="Met_Sox_Rdtase_MsrA_dom"/>
</dbReference>
<dbReference type="SUPFAM" id="SSF55068">
    <property type="entry name" value="Peptide methionine sulfoxide reductase"/>
    <property type="match status" value="1"/>
</dbReference>
<dbReference type="PANTHER" id="PTHR43774">
    <property type="entry name" value="PEPTIDE METHIONINE SULFOXIDE REDUCTASE"/>
    <property type="match status" value="1"/>
</dbReference>
<comment type="function">
    <text evidence="4">Has an important function as a repair enzyme for proteins that have been inactivated by oxidation. Catalyzes the reversible oxidation-reduction of methionine sulfoxide in proteins to methionine.</text>
</comment>
<comment type="catalytic activity">
    <reaction evidence="2 4">
        <text>L-methionyl-[protein] + [thioredoxin]-disulfide + H2O = L-methionyl-(S)-S-oxide-[protein] + [thioredoxin]-dithiol</text>
        <dbReference type="Rhea" id="RHEA:14217"/>
        <dbReference type="Rhea" id="RHEA-COMP:10698"/>
        <dbReference type="Rhea" id="RHEA-COMP:10700"/>
        <dbReference type="Rhea" id="RHEA-COMP:12313"/>
        <dbReference type="Rhea" id="RHEA-COMP:12315"/>
        <dbReference type="ChEBI" id="CHEBI:15377"/>
        <dbReference type="ChEBI" id="CHEBI:16044"/>
        <dbReference type="ChEBI" id="CHEBI:29950"/>
        <dbReference type="ChEBI" id="CHEBI:44120"/>
        <dbReference type="ChEBI" id="CHEBI:50058"/>
        <dbReference type="EC" id="1.8.4.11"/>
    </reaction>
</comment>
<dbReference type="GO" id="GO:0008113">
    <property type="term" value="F:peptide-methionine (S)-S-oxide reductase activity"/>
    <property type="evidence" value="ECO:0007669"/>
    <property type="project" value="UniProtKB-UniRule"/>
</dbReference>
<evidence type="ECO:0000256" key="4">
    <source>
        <dbReference type="HAMAP-Rule" id="MF_01401"/>
    </source>
</evidence>
<accession>A0A6M1RS12</accession>
<evidence type="ECO:0000313" key="7">
    <source>
        <dbReference type="Proteomes" id="UP000477311"/>
    </source>
</evidence>
<keyword evidence="7" id="KW-1185">Reference proteome</keyword>
<comment type="caution">
    <text evidence="6">The sequence shown here is derived from an EMBL/GenBank/DDBJ whole genome shotgun (WGS) entry which is preliminary data.</text>
</comment>
<gene>
    <name evidence="4 6" type="primary">msrA</name>
    <name evidence="6" type="ORF">G4L39_01640</name>
</gene>
<evidence type="ECO:0000256" key="3">
    <source>
        <dbReference type="ARBA" id="ARBA00048782"/>
    </source>
</evidence>
<evidence type="ECO:0000313" key="6">
    <source>
        <dbReference type="EMBL" id="NGO38101.1"/>
    </source>
</evidence>
<dbReference type="NCBIfam" id="TIGR00401">
    <property type="entry name" value="msrA"/>
    <property type="match status" value="1"/>
</dbReference>
<dbReference type="EC" id="1.8.4.11" evidence="4"/>
<dbReference type="AlphaFoldDB" id="A0A6M1RS12"/>
<dbReference type="PANTHER" id="PTHR43774:SF1">
    <property type="entry name" value="PEPTIDE METHIONINE SULFOXIDE REDUCTASE MSRA 2"/>
    <property type="match status" value="1"/>
</dbReference>
<evidence type="ECO:0000256" key="2">
    <source>
        <dbReference type="ARBA" id="ARBA00047806"/>
    </source>
</evidence>
<protein>
    <recommendedName>
        <fullName evidence="4">Peptide methionine sulfoxide reductase MsrA</fullName>
        <shortName evidence="4">Protein-methionine-S-oxide reductase</shortName>
        <ecNumber evidence="4">1.8.4.11</ecNumber>
    </recommendedName>
    <alternativeName>
        <fullName evidence="4">Peptide-methionine (S)-S-oxide reductase</fullName>
        <shortName evidence="4">Peptide Met(O) reductase</shortName>
    </alternativeName>
</protein>
<name>A0A6M1RS12_9BACT</name>
<feature type="domain" description="Peptide methionine sulphoxide reductase MsrA" evidence="5">
    <location>
        <begin position="21"/>
        <end position="171"/>
    </location>
</feature>
<keyword evidence="1 4" id="KW-0560">Oxidoreductase</keyword>
<organism evidence="6 7">
    <name type="scientific">Limisphaera ngatamarikiensis</name>
    <dbReference type="NCBI Taxonomy" id="1324935"/>
    <lineage>
        <taxon>Bacteria</taxon>
        <taxon>Pseudomonadati</taxon>
        <taxon>Verrucomicrobiota</taxon>
        <taxon>Verrucomicrobiia</taxon>
        <taxon>Limisphaerales</taxon>
        <taxon>Limisphaeraceae</taxon>
        <taxon>Limisphaera</taxon>
    </lineage>
</organism>
<dbReference type="Gene3D" id="3.30.1060.10">
    <property type="entry name" value="Peptide methionine sulphoxide reductase MsrA"/>
    <property type="match status" value="1"/>
</dbReference>
<dbReference type="Pfam" id="PF01625">
    <property type="entry name" value="PMSR"/>
    <property type="match status" value="1"/>
</dbReference>
<comment type="catalytic activity">
    <reaction evidence="3 4">
        <text>[thioredoxin]-disulfide + L-methionine + H2O = L-methionine (S)-S-oxide + [thioredoxin]-dithiol</text>
        <dbReference type="Rhea" id="RHEA:19993"/>
        <dbReference type="Rhea" id="RHEA-COMP:10698"/>
        <dbReference type="Rhea" id="RHEA-COMP:10700"/>
        <dbReference type="ChEBI" id="CHEBI:15377"/>
        <dbReference type="ChEBI" id="CHEBI:29950"/>
        <dbReference type="ChEBI" id="CHEBI:50058"/>
        <dbReference type="ChEBI" id="CHEBI:57844"/>
        <dbReference type="ChEBI" id="CHEBI:58772"/>
        <dbReference type="EC" id="1.8.4.11"/>
    </reaction>
</comment>
<evidence type="ECO:0000259" key="5">
    <source>
        <dbReference type="Pfam" id="PF01625"/>
    </source>
</evidence>
<dbReference type="Proteomes" id="UP000477311">
    <property type="component" value="Unassembled WGS sequence"/>
</dbReference>
<reference evidence="6 7" key="1">
    <citation type="submission" date="2020-02" db="EMBL/GenBank/DDBJ databases">
        <title>Draft genome sequence of Limisphaera ngatamarikiensis NGM72.4T, a thermophilic Verrucomicrobia grouped in subdivision 3.</title>
        <authorList>
            <person name="Carere C.R."/>
            <person name="Steen J."/>
            <person name="Hugenholtz P."/>
            <person name="Stott M.B."/>
        </authorList>
    </citation>
    <scope>NUCLEOTIDE SEQUENCE [LARGE SCALE GENOMIC DNA]</scope>
    <source>
        <strain evidence="6 7">NGM72.4</strain>
    </source>
</reference>
<proteinExistence type="inferred from homology"/>
<dbReference type="RefSeq" id="WP_165105411.1">
    <property type="nucleotide sequence ID" value="NZ_JAAKYA010000010.1"/>
</dbReference>
<comment type="similarity">
    <text evidence="4">Belongs to the MsrA Met sulfoxide reductase family.</text>
</comment>
<dbReference type="HAMAP" id="MF_01401">
    <property type="entry name" value="MsrA"/>
    <property type="match status" value="1"/>
</dbReference>
<sequence>MEPQVHDSAAATEEAPGREIAVFGGGCFWCMEALFETLPGVISVTSGYAGGHVPHPTYKQVCTGTTGHAEVIRVEYDPRRIRYEDLLEAFWEAHDPTTPNRQGNDVGPQYRSIILYVNEAQRRAAERSKAEAARRFSRPIVTEIVRLERFYPAEPYHQDYFRKNPEQAYCQFVIRPKLEKFLKARQRP</sequence>
<dbReference type="InterPro" id="IPR036509">
    <property type="entry name" value="Met_Sox_Rdtase_MsrA_sf"/>
</dbReference>
<feature type="active site" evidence="4">
    <location>
        <position position="27"/>
    </location>
</feature>